<dbReference type="CDD" id="cd06442">
    <property type="entry name" value="DPM1_like"/>
    <property type="match status" value="1"/>
</dbReference>
<evidence type="ECO:0000313" key="5">
    <source>
        <dbReference type="EMBL" id="CAB4678700.1"/>
    </source>
</evidence>
<dbReference type="Gene3D" id="3.90.550.10">
    <property type="entry name" value="Spore Coat Polysaccharide Biosynthesis Protein SpsA, Chain A"/>
    <property type="match status" value="1"/>
</dbReference>
<organism evidence="5">
    <name type="scientific">freshwater metagenome</name>
    <dbReference type="NCBI Taxonomy" id="449393"/>
    <lineage>
        <taxon>unclassified sequences</taxon>
        <taxon>metagenomes</taxon>
        <taxon>ecological metagenomes</taxon>
    </lineage>
</organism>
<dbReference type="AlphaFoldDB" id="A0A6J6MWM5"/>
<dbReference type="EMBL" id="CAEZXK010000002">
    <property type="protein sequence ID" value="CAB4678700.1"/>
    <property type="molecule type" value="Genomic_DNA"/>
</dbReference>
<name>A0A6J6MWM5_9ZZZZ</name>
<dbReference type="InterPro" id="IPR001173">
    <property type="entry name" value="Glyco_trans_2-like"/>
</dbReference>
<dbReference type="InterPro" id="IPR029044">
    <property type="entry name" value="Nucleotide-diphossugar_trans"/>
</dbReference>
<evidence type="ECO:0000259" key="4">
    <source>
        <dbReference type="Pfam" id="PF00535"/>
    </source>
</evidence>
<dbReference type="PANTHER" id="PTHR43398">
    <property type="entry name" value="DOLICHOL-PHOSPHATE MANNOSYLTRANSFERASE SUBUNIT 1"/>
    <property type="match status" value="1"/>
</dbReference>
<dbReference type="Pfam" id="PF00535">
    <property type="entry name" value="Glycos_transf_2"/>
    <property type="match status" value="1"/>
</dbReference>
<evidence type="ECO:0000256" key="3">
    <source>
        <dbReference type="ARBA" id="ARBA00022679"/>
    </source>
</evidence>
<evidence type="ECO:0000256" key="2">
    <source>
        <dbReference type="ARBA" id="ARBA00022676"/>
    </source>
</evidence>
<dbReference type="SUPFAM" id="SSF53448">
    <property type="entry name" value="Nucleotide-diphospho-sugar transferases"/>
    <property type="match status" value="1"/>
</dbReference>
<accession>A0A6J6MWM5</accession>
<sequence length="239" mass="26798">MSETLVIMPTYNESLNIERSIEQLFKHNPDVHLLVVDDNSPDGTAARVEKLMPSFAERLFLLKRAGKEGLGPAYLAGFAWAFERSYQRIAEMDADGSHRASDLGALLSQKDFDLVIGSRWISGGSVVNWPLSRILISKIGNLYTRIVLGTKVRDMTAGFRVYRGSLLKRLPLDKIASQGYSFQVEMAYRSIRLNATVIEVPITFVEREHGASKMSSAIVFEALWLVTKWGVARIFRAKS</sequence>
<dbReference type="GO" id="GO:0009247">
    <property type="term" value="P:glycolipid biosynthetic process"/>
    <property type="evidence" value="ECO:0007669"/>
    <property type="project" value="TreeGrafter"/>
</dbReference>
<keyword evidence="3" id="KW-0808">Transferase</keyword>
<feature type="domain" description="Glycosyltransferase 2-like" evidence="4">
    <location>
        <begin position="6"/>
        <end position="169"/>
    </location>
</feature>
<protein>
    <submittedName>
        <fullName evidence="5">Unannotated protein</fullName>
    </submittedName>
</protein>
<dbReference type="GO" id="GO:0016020">
    <property type="term" value="C:membrane"/>
    <property type="evidence" value="ECO:0007669"/>
    <property type="project" value="GOC"/>
</dbReference>
<dbReference type="GO" id="GO:0004582">
    <property type="term" value="F:dolichyl-phosphate beta-D-mannosyltransferase activity"/>
    <property type="evidence" value="ECO:0007669"/>
    <property type="project" value="InterPro"/>
</dbReference>
<dbReference type="PANTHER" id="PTHR43398:SF1">
    <property type="entry name" value="DOLICHOL-PHOSPHATE MANNOSYLTRANSFERASE SUBUNIT 1"/>
    <property type="match status" value="1"/>
</dbReference>
<evidence type="ECO:0000256" key="1">
    <source>
        <dbReference type="ARBA" id="ARBA00006739"/>
    </source>
</evidence>
<dbReference type="InterPro" id="IPR039528">
    <property type="entry name" value="DPM1-like"/>
</dbReference>
<reference evidence="5" key="1">
    <citation type="submission" date="2020-05" db="EMBL/GenBank/DDBJ databases">
        <authorList>
            <person name="Chiriac C."/>
            <person name="Salcher M."/>
            <person name="Ghai R."/>
            <person name="Kavagutti S V."/>
        </authorList>
    </citation>
    <scope>NUCLEOTIDE SEQUENCE</scope>
</reference>
<proteinExistence type="inferred from homology"/>
<dbReference type="FunFam" id="3.90.550.10:FF:000122">
    <property type="entry name" value="Dolichol-phosphate mannosyltransferase subunit 1"/>
    <property type="match status" value="1"/>
</dbReference>
<gene>
    <name evidence="5" type="ORF">UFOPK2370_00097</name>
</gene>
<comment type="similarity">
    <text evidence="1">Belongs to the glycosyltransferase 2 family.</text>
</comment>
<keyword evidence="2" id="KW-0328">Glycosyltransferase</keyword>